<dbReference type="KEGG" id="haxz:M0R88_08070"/>
<dbReference type="EMBL" id="CP096658">
    <property type="protein sequence ID" value="UPW02037.1"/>
    <property type="molecule type" value="Genomic_DNA"/>
</dbReference>
<dbReference type="AlphaFoldDB" id="A0A8U0ILM7"/>
<proteinExistence type="predicted"/>
<evidence type="ECO:0008006" key="4">
    <source>
        <dbReference type="Google" id="ProtNLM"/>
    </source>
</evidence>
<evidence type="ECO:0000313" key="2">
    <source>
        <dbReference type="EMBL" id="UPW02037.1"/>
    </source>
</evidence>
<sequence length="83" mass="8997">MSTSRQWVLAGVLALVGLLAAAVLFDVLGTVFFAITVAYVLVPLHERFVRRGIASWWASAAATAVAFVSVVLFFASFGFLLYR</sequence>
<keyword evidence="1" id="KW-0812">Transmembrane</keyword>
<keyword evidence="3" id="KW-1185">Reference proteome</keyword>
<organism evidence="2 3">
    <name type="scientific">Halorussus gelatinilyticus</name>
    <dbReference type="NCBI Taxonomy" id="2937524"/>
    <lineage>
        <taxon>Archaea</taxon>
        <taxon>Methanobacteriati</taxon>
        <taxon>Methanobacteriota</taxon>
        <taxon>Stenosarchaea group</taxon>
        <taxon>Halobacteria</taxon>
        <taxon>Halobacteriales</taxon>
        <taxon>Haladaptataceae</taxon>
        <taxon>Halorussus</taxon>
    </lineage>
</organism>
<evidence type="ECO:0000313" key="3">
    <source>
        <dbReference type="Proteomes" id="UP000830434"/>
    </source>
</evidence>
<dbReference type="Proteomes" id="UP000830434">
    <property type="component" value="Chromosome"/>
</dbReference>
<evidence type="ECO:0000256" key="1">
    <source>
        <dbReference type="SAM" id="Phobius"/>
    </source>
</evidence>
<dbReference type="GeneID" id="72189803"/>
<reference evidence="2" key="1">
    <citation type="submission" date="2022-04" db="EMBL/GenBank/DDBJ databases">
        <title>Diverse halophilic archaea isolated from saline environments.</title>
        <authorList>
            <person name="Cui H.-L."/>
        </authorList>
    </citation>
    <scope>NUCLEOTIDE SEQUENCE</scope>
    <source>
        <strain evidence="2">XZYJT40</strain>
    </source>
</reference>
<feature type="transmembrane region" description="Helical" evidence="1">
    <location>
        <begin position="12"/>
        <end position="42"/>
    </location>
</feature>
<gene>
    <name evidence="2" type="ORF">M0R88_08070</name>
</gene>
<keyword evidence="1" id="KW-1133">Transmembrane helix</keyword>
<dbReference type="RefSeq" id="WP_248656424.1">
    <property type="nucleotide sequence ID" value="NZ_CP096658.1"/>
</dbReference>
<feature type="transmembrane region" description="Helical" evidence="1">
    <location>
        <begin position="54"/>
        <end position="82"/>
    </location>
</feature>
<accession>A0A8U0ILM7</accession>
<keyword evidence="1" id="KW-0472">Membrane</keyword>
<name>A0A8U0ILM7_9EURY</name>
<protein>
    <recommendedName>
        <fullName evidence="4">AI-2E family transporter</fullName>
    </recommendedName>
</protein>